<proteinExistence type="predicted"/>
<gene>
    <name evidence="2" type="ORF">chiPu_0012580</name>
</gene>
<evidence type="ECO:0000313" key="2">
    <source>
        <dbReference type="EMBL" id="GCC34107.1"/>
    </source>
</evidence>
<feature type="compositionally biased region" description="Basic and acidic residues" evidence="1">
    <location>
        <begin position="98"/>
        <end position="107"/>
    </location>
</feature>
<comment type="caution">
    <text evidence="2">The sequence shown here is derived from an EMBL/GenBank/DDBJ whole genome shotgun (WGS) entry which is preliminary data.</text>
</comment>
<feature type="region of interest" description="Disordered" evidence="1">
    <location>
        <begin position="98"/>
        <end position="153"/>
    </location>
</feature>
<dbReference type="AlphaFoldDB" id="A0A401SUM4"/>
<evidence type="ECO:0000313" key="3">
    <source>
        <dbReference type="Proteomes" id="UP000287033"/>
    </source>
</evidence>
<protein>
    <submittedName>
        <fullName evidence="2">Uncharacterized protein</fullName>
    </submittedName>
</protein>
<sequence length="153" mass="17574">MGLVTSKHEKDQPAPGTRKPFPSETDGPCPFGPSKKHRSAMPAVKQSRNLARHYQLMNGVSGVCIDSRDDDWHLLNQAQAHVMHLIENKNWKMTIKEQELPREEVERGLSQNKPDTEERSGHGNISQSNRRPWWQQSRYQSEAANIKDVKKPR</sequence>
<accession>A0A401SUM4</accession>
<dbReference type="Proteomes" id="UP000287033">
    <property type="component" value="Unassembled WGS sequence"/>
</dbReference>
<dbReference type="EMBL" id="BEZZ01000569">
    <property type="protein sequence ID" value="GCC34107.1"/>
    <property type="molecule type" value="Genomic_DNA"/>
</dbReference>
<keyword evidence="3" id="KW-1185">Reference proteome</keyword>
<organism evidence="2 3">
    <name type="scientific">Chiloscyllium punctatum</name>
    <name type="common">Brownbanded bambooshark</name>
    <name type="synonym">Hemiscyllium punctatum</name>
    <dbReference type="NCBI Taxonomy" id="137246"/>
    <lineage>
        <taxon>Eukaryota</taxon>
        <taxon>Metazoa</taxon>
        <taxon>Chordata</taxon>
        <taxon>Craniata</taxon>
        <taxon>Vertebrata</taxon>
        <taxon>Chondrichthyes</taxon>
        <taxon>Elasmobranchii</taxon>
        <taxon>Galeomorphii</taxon>
        <taxon>Galeoidea</taxon>
        <taxon>Orectolobiformes</taxon>
        <taxon>Hemiscylliidae</taxon>
        <taxon>Chiloscyllium</taxon>
    </lineage>
</organism>
<feature type="compositionally biased region" description="Polar residues" evidence="1">
    <location>
        <begin position="123"/>
        <end position="143"/>
    </location>
</feature>
<evidence type="ECO:0000256" key="1">
    <source>
        <dbReference type="SAM" id="MobiDB-lite"/>
    </source>
</evidence>
<feature type="region of interest" description="Disordered" evidence="1">
    <location>
        <begin position="1"/>
        <end position="45"/>
    </location>
</feature>
<reference evidence="2 3" key="1">
    <citation type="journal article" date="2018" name="Nat. Ecol. Evol.">
        <title>Shark genomes provide insights into elasmobranch evolution and the origin of vertebrates.</title>
        <authorList>
            <person name="Hara Y"/>
            <person name="Yamaguchi K"/>
            <person name="Onimaru K"/>
            <person name="Kadota M"/>
            <person name="Koyanagi M"/>
            <person name="Keeley SD"/>
            <person name="Tatsumi K"/>
            <person name="Tanaka K"/>
            <person name="Motone F"/>
            <person name="Kageyama Y"/>
            <person name="Nozu R"/>
            <person name="Adachi N"/>
            <person name="Nishimura O"/>
            <person name="Nakagawa R"/>
            <person name="Tanegashima C"/>
            <person name="Kiyatake I"/>
            <person name="Matsumoto R"/>
            <person name="Murakumo K"/>
            <person name="Nishida K"/>
            <person name="Terakita A"/>
            <person name="Kuratani S"/>
            <person name="Sato K"/>
            <person name="Hyodo S Kuraku.S."/>
        </authorList>
    </citation>
    <scope>NUCLEOTIDE SEQUENCE [LARGE SCALE GENOMIC DNA]</scope>
</reference>
<feature type="compositionally biased region" description="Basic and acidic residues" evidence="1">
    <location>
        <begin position="1"/>
        <end position="12"/>
    </location>
</feature>
<name>A0A401SUM4_CHIPU</name>